<keyword evidence="5" id="KW-1015">Disulfide bond</keyword>
<evidence type="ECO:0000313" key="10">
    <source>
        <dbReference type="Proteomes" id="UP000003257"/>
    </source>
</evidence>
<keyword evidence="2 7" id="KW-0812">Transmembrane</keyword>
<name>A0ABP2D3U7_9RHOB</name>
<dbReference type="Proteomes" id="UP000003257">
    <property type="component" value="Unassembled WGS sequence"/>
</dbReference>
<dbReference type="EMBL" id="ABID01000066">
    <property type="protein sequence ID" value="EDQ02959.1"/>
    <property type="molecule type" value="Genomic_DNA"/>
</dbReference>
<dbReference type="PANTHER" id="PTHR12639">
    <property type="entry name" value="VITAMIN K-DEPENDENT GAMMA-CARBOXYLASE"/>
    <property type="match status" value="1"/>
</dbReference>
<dbReference type="InterPro" id="IPR007782">
    <property type="entry name" value="VKG_COase"/>
</dbReference>
<dbReference type="RefSeq" id="WP_007121460.1">
    <property type="nucleotide sequence ID" value="NZ_ABID01000066.1"/>
</dbReference>
<dbReference type="InterPro" id="IPR053934">
    <property type="entry name" value="HTTM_dom"/>
</dbReference>
<evidence type="ECO:0000256" key="1">
    <source>
        <dbReference type="ARBA" id="ARBA00004127"/>
    </source>
</evidence>
<accession>A0ABP2D3U7</accession>
<gene>
    <name evidence="9" type="ORF">OIHEL45_19986</name>
</gene>
<evidence type="ECO:0000256" key="2">
    <source>
        <dbReference type="ARBA" id="ARBA00022692"/>
    </source>
</evidence>
<proteinExistence type="predicted"/>
<evidence type="ECO:0000256" key="3">
    <source>
        <dbReference type="ARBA" id="ARBA00022989"/>
    </source>
</evidence>
<comment type="subcellular location">
    <subcellularLocation>
        <location evidence="1">Endomembrane system</location>
        <topology evidence="1">Multi-pass membrane protein</topology>
    </subcellularLocation>
</comment>
<comment type="caution">
    <text evidence="9">The sequence shown here is derived from an EMBL/GenBank/DDBJ whole genome shotgun (WGS) entry which is preliminary data.</text>
</comment>
<organism evidence="9 10">
    <name type="scientific">Sulfitobacter indolifex HEL-45</name>
    <dbReference type="NCBI Taxonomy" id="391624"/>
    <lineage>
        <taxon>Bacteria</taxon>
        <taxon>Pseudomonadati</taxon>
        <taxon>Pseudomonadota</taxon>
        <taxon>Alphaproteobacteria</taxon>
        <taxon>Rhodobacterales</taxon>
        <taxon>Roseobacteraceae</taxon>
        <taxon>Sulfitobacter</taxon>
    </lineage>
</organism>
<feature type="domain" description="HTTM-like" evidence="8">
    <location>
        <begin position="16"/>
        <end position="263"/>
    </location>
</feature>
<evidence type="ECO:0000256" key="6">
    <source>
        <dbReference type="ARBA" id="ARBA00023239"/>
    </source>
</evidence>
<dbReference type="InterPro" id="IPR011020">
    <property type="entry name" value="HTTM-like"/>
</dbReference>
<evidence type="ECO:0000313" key="9">
    <source>
        <dbReference type="EMBL" id="EDQ02959.1"/>
    </source>
</evidence>
<dbReference type="PANTHER" id="PTHR12639:SF7">
    <property type="entry name" value="HTTM DOMAIN-CONTAINING PROTEIN"/>
    <property type="match status" value="1"/>
</dbReference>
<protein>
    <recommendedName>
        <fullName evidence="8">HTTM-like domain-containing protein</fullName>
    </recommendedName>
</protein>
<keyword evidence="3 7" id="KW-1133">Transmembrane helix</keyword>
<reference evidence="9 10" key="1">
    <citation type="submission" date="2007-11" db="EMBL/GenBank/DDBJ databases">
        <authorList>
            <person name="Wagner-Dobler I."/>
            <person name="Ferriera S."/>
            <person name="Johnson J."/>
            <person name="Kravitz S."/>
            <person name="Beeson K."/>
            <person name="Sutton G."/>
            <person name="Rogers Y.-H."/>
            <person name="Friedman R."/>
            <person name="Frazier M."/>
            <person name="Venter J.C."/>
        </authorList>
    </citation>
    <scope>NUCLEOTIDE SEQUENCE [LARGE SCALE GENOMIC DNA]</scope>
    <source>
        <strain evidence="9 10">HEL-45</strain>
    </source>
</reference>
<feature type="transmembrane region" description="Helical" evidence="7">
    <location>
        <begin position="238"/>
        <end position="259"/>
    </location>
</feature>
<keyword evidence="4 7" id="KW-0472">Membrane</keyword>
<feature type="transmembrane region" description="Helical" evidence="7">
    <location>
        <begin position="54"/>
        <end position="71"/>
    </location>
</feature>
<evidence type="ECO:0000256" key="7">
    <source>
        <dbReference type="SAM" id="Phobius"/>
    </source>
</evidence>
<keyword evidence="6" id="KW-0456">Lyase</keyword>
<evidence type="ECO:0000256" key="5">
    <source>
        <dbReference type="ARBA" id="ARBA00023157"/>
    </source>
</evidence>
<sequence length="274" mass="30516">MNAGVMLRDFVAWGPDAAGPTRSVALLRIGLATMAIIRFGAEVAPFSAETFNELLLGLVFFTFAIAALLGVRARASIGLLGITIFLLYGMRQAGLGTAGWDHHHVYILGISCIFLMFTDCGRSYSYDRWAAIESGNQVLPEHGILWGQRLIALQMSALYFWTAVDKTDQAFLSGQRLEQIFVWSYSGRTLEILLVSPMLLSLMSCAVLVVEYFLAYAILTRRHRATAFFIGLSMHATFYLLLPVSTYSATMMLLYLALIDPQTVQKFTKRMQEP</sequence>
<dbReference type="Pfam" id="PF05090">
    <property type="entry name" value="HTTM"/>
    <property type="match status" value="1"/>
</dbReference>
<keyword evidence="10" id="KW-1185">Reference proteome</keyword>
<feature type="transmembrane region" description="Helical" evidence="7">
    <location>
        <begin position="192"/>
        <end position="218"/>
    </location>
</feature>
<feature type="transmembrane region" description="Helical" evidence="7">
    <location>
        <begin position="104"/>
        <end position="121"/>
    </location>
</feature>
<evidence type="ECO:0000259" key="8">
    <source>
        <dbReference type="SMART" id="SM00752"/>
    </source>
</evidence>
<feature type="transmembrane region" description="Helical" evidence="7">
    <location>
        <begin position="78"/>
        <end position="98"/>
    </location>
</feature>
<evidence type="ECO:0000256" key="4">
    <source>
        <dbReference type="ARBA" id="ARBA00023136"/>
    </source>
</evidence>
<dbReference type="SMART" id="SM00752">
    <property type="entry name" value="HTTM"/>
    <property type="match status" value="1"/>
</dbReference>